<keyword evidence="3" id="KW-1185">Reference proteome</keyword>
<dbReference type="AlphaFoldDB" id="A0A1H9QYD1"/>
<protein>
    <submittedName>
        <fullName evidence="2">Glycosyl transferases group 1</fullName>
    </submittedName>
</protein>
<evidence type="ECO:0000313" key="3">
    <source>
        <dbReference type="Proteomes" id="UP000199647"/>
    </source>
</evidence>
<reference evidence="2 3" key="1">
    <citation type="submission" date="2016-10" db="EMBL/GenBank/DDBJ databases">
        <authorList>
            <person name="de Groot N.N."/>
        </authorList>
    </citation>
    <scope>NUCLEOTIDE SEQUENCE [LARGE SCALE GENOMIC DNA]</scope>
    <source>
        <strain evidence="2 3">A52C2</strain>
    </source>
</reference>
<sequence length="384" mass="42076">PQHLLVRAARGFSVVFMEEPVFADEPAPRLDVSERPGGVRVAVPVLPHGMGEAEIVAAQERLLRSLLATAGADFTVFWYYTPMALAFSRAMAPDIVVYDNMDELSAFLGAPQALLDMERELMARADLVFTGGVSIFEAKQGRHSDIHPFPSSIDVHHFAGARQGLADPADQAGIPRPRLGFFGVIDERMDVDLLGEVADLRPDWQFVMLGPVVKIDPASLPRRPNIHWLGGKSYPELPAYLANWDLGLMPFAINEATRFISPTKTPEFLAAGLPVISTPIRDVIRPYGDLGLVEIAATAGEIVARADALLAAPAGDLAPDWLARVDRQLATTSWDRTWREMQRQIERVRTTKIDASSAAPARSVAARPPVPNRAREMERQAVDV</sequence>
<dbReference type="Proteomes" id="UP000199647">
    <property type="component" value="Unassembled WGS sequence"/>
</dbReference>
<feature type="region of interest" description="Disordered" evidence="1">
    <location>
        <begin position="354"/>
        <end position="384"/>
    </location>
</feature>
<name>A0A1H9QYD1_9HYPH</name>
<dbReference type="Gene3D" id="3.40.50.2000">
    <property type="entry name" value="Glycogen Phosphorylase B"/>
    <property type="match status" value="1"/>
</dbReference>
<dbReference type="GO" id="GO:0016740">
    <property type="term" value="F:transferase activity"/>
    <property type="evidence" value="ECO:0007669"/>
    <property type="project" value="UniProtKB-KW"/>
</dbReference>
<gene>
    <name evidence="2" type="ORF">SAMN05216548_1412</name>
</gene>
<feature type="compositionally biased region" description="Low complexity" evidence="1">
    <location>
        <begin position="355"/>
        <end position="367"/>
    </location>
</feature>
<dbReference type="RefSeq" id="WP_092500099.1">
    <property type="nucleotide sequence ID" value="NZ_FOFG01000041.1"/>
</dbReference>
<accession>A0A1H9QYD1</accession>
<dbReference type="EMBL" id="FOFG01000041">
    <property type="protein sequence ID" value="SER65484.1"/>
    <property type="molecule type" value="Genomic_DNA"/>
</dbReference>
<dbReference type="STRING" id="1855383.SAMN05216548_1412"/>
<feature type="non-terminal residue" evidence="2">
    <location>
        <position position="1"/>
    </location>
</feature>
<feature type="compositionally biased region" description="Basic and acidic residues" evidence="1">
    <location>
        <begin position="373"/>
        <end position="384"/>
    </location>
</feature>
<dbReference type="OrthoDB" id="9816564at2"/>
<dbReference type="Pfam" id="PF13692">
    <property type="entry name" value="Glyco_trans_1_4"/>
    <property type="match status" value="1"/>
</dbReference>
<organism evidence="2 3">
    <name type="scientific">Faunimonas pinastri</name>
    <dbReference type="NCBI Taxonomy" id="1855383"/>
    <lineage>
        <taxon>Bacteria</taxon>
        <taxon>Pseudomonadati</taxon>
        <taxon>Pseudomonadota</taxon>
        <taxon>Alphaproteobacteria</taxon>
        <taxon>Hyphomicrobiales</taxon>
        <taxon>Afifellaceae</taxon>
        <taxon>Faunimonas</taxon>
    </lineage>
</organism>
<keyword evidence="2" id="KW-0808">Transferase</keyword>
<proteinExistence type="predicted"/>
<evidence type="ECO:0000256" key="1">
    <source>
        <dbReference type="SAM" id="MobiDB-lite"/>
    </source>
</evidence>
<evidence type="ECO:0000313" key="2">
    <source>
        <dbReference type="EMBL" id="SER65484.1"/>
    </source>
</evidence>
<dbReference type="SUPFAM" id="SSF53756">
    <property type="entry name" value="UDP-Glycosyltransferase/glycogen phosphorylase"/>
    <property type="match status" value="1"/>
</dbReference>